<dbReference type="PATRIC" id="fig|1276920.7.peg.128"/>
<comment type="caution">
    <text evidence="2">The sequence shown here is derived from an EMBL/GenBank/DDBJ whole genome shotgun (WGS) entry which is preliminary data.</text>
</comment>
<dbReference type="Pfam" id="PF13191">
    <property type="entry name" value="AAA_16"/>
    <property type="match status" value="1"/>
</dbReference>
<feature type="domain" description="AAA+ ATPase" evidence="1">
    <location>
        <begin position="42"/>
        <end position="233"/>
    </location>
</feature>
<protein>
    <submittedName>
        <fullName evidence="2">Putative ATPase (AAA+ superfamily)</fullName>
    </submittedName>
</protein>
<name>M7NE80_9MICC</name>
<dbReference type="InterPro" id="IPR041664">
    <property type="entry name" value="AAA_16"/>
</dbReference>
<gene>
    <name evidence="2" type="ORF">ADIAG_00132</name>
</gene>
<keyword evidence="3" id="KW-1185">Reference proteome</keyword>
<evidence type="ECO:0000313" key="2">
    <source>
        <dbReference type="EMBL" id="EMR00125.1"/>
    </source>
</evidence>
<proteinExistence type="predicted"/>
<dbReference type="SMART" id="SM00382">
    <property type="entry name" value="AAA"/>
    <property type="match status" value="1"/>
</dbReference>
<dbReference type="EMBL" id="AOCK01000001">
    <property type="protein sequence ID" value="EMR00125.1"/>
    <property type="molecule type" value="Genomic_DNA"/>
</dbReference>
<reference evidence="2 3" key="1">
    <citation type="journal article" date="2013" name="Genome Announc.">
        <title>Draft Genome Sequence of Arthrobacter gangotriensis Strain Lz1yT, Isolated from a Penguin Rookery Soil Sample Collected in Antarctica, near the Indian Station Dakshin Gangotri.</title>
        <authorList>
            <person name="Shivaji S."/>
            <person name="Ara S."/>
            <person name="Bandi S."/>
            <person name="Singh A."/>
            <person name="Kumar Pinnaka A."/>
        </authorList>
    </citation>
    <scope>NUCLEOTIDE SEQUENCE [LARGE SCALE GENOMIC DNA]</scope>
    <source>
        <strain evidence="2 3">Lz1y</strain>
    </source>
</reference>
<dbReference type="InterPro" id="IPR027417">
    <property type="entry name" value="P-loop_NTPase"/>
</dbReference>
<dbReference type="SUPFAM" id="SSF52540">
    <property type="entry name" value="P-loop containing nucleoside triphosphate hydrolases"/>
    <property type="match status" value="1"/>
</dbReference>
<dbReference type="Gene3D" id="3.40.50.300">
    <property type="entry name" value="P-loop containing nucleotide triphosphate hydrolases"/>
    <property type="match status" value="1"/>
</dbReference>
<dbReference type="STRING" id="1276920.ADIAG_00132"/>
<dbReference type="Proteomes" id="UP000012015">
    <property type="component" value="Unassembled WGS sequence"/>
</dbReference>
<dbReference type="AlphaFoldDB" id="M7NE80"/>
<organism evidence="2 3">
    <name type="scientific">Paeniglutamicibacter gangotriensis Lz1y</name>
    <dbReference type="NCBI Taxonomy" id="1276920"/>
    <lineage>
        <taxon>Bacteria</taxon>
        <taxon>Bacillati</taxon>
        <taxon>Actinomycetota</taxon>
        <taxon>Actinomycetes</taxon>
        <taxon>Micrococcales</taxon>
        <taxon>Micrococcaceae</taxon>
        <taxon>Paeniglutamicibacter</taxon>
    </lineage>
</organism>
<dbReference type="eggNOG" id="COG1672">
    <property type="taxonomic scope" value="Bacteria"/>
</dbReference>
<accession>M7NE80</accession>
<sequence>MDPALNPFAPGSGVRPPELVGRQSEIDAFDLLVVRAKSNTMGDRGMVLSGLRGVGKTVLLNVFAEQARRNHWMVIQLEAQPGVEGMTKTRAKLARELEMGARRLRGTPVWSYLKDALGSISNISGSLGVAGFSASVATKHGRADSGKLDIDVEELVEDVSVAMRKARAGFGLFIDEMQDLDEELLTVLLSVQHLAGQRGWPFYIIGAGLPNLPGKIAEARTYGERLFLYRTIGQLDKKSSADALTVPIGRLGASITERALSTLLTGADGYPFFLQTYGRAAWDITSGKVINEDDAKLAIEYGTIDLDHGFFQARWQRATPAERKYLRAMAQDGEDSSQTGEVAARLGKSTNKLAVIRSRLISKGVVYAPEYGLIQFTVPGMARFIDRQIED</sequence>
<dbReference type="InterPro" id="IPR003593">
    <property type="entry name" value="AAA+_ATPase"/>
</dbReference>
<evidence type="ECO:0000313" key="3">
    <source>
        <dbReference type="Proteomes" id="UP000012015"/>
    </source>
</evidence>
<evidence type="ECO:0000259" key="1">
    <source>
        <dbReference type="SMART" id="SM00382"/>
    </source>
</evidence>